<feature type="transmembrane region" description="Helical" evidence="7">
    <location>
        <begin position="309"/>
        <end position="327"/>
    </location>
</feature>
<name>A0ABR6U5N7_9ACTN</name>
<evidence type="ECO:0000256" key="3">
    <source>
        <dbReference type="ARBA" id="ARBA00022475"/>
    </source>
</evidence>
<keyword evidence="5 7" id="KW-1133">Transmembrane helix</keyword>
<evidence type="ECO:0000256" key="1">
    <source>
        <dbReference type="ARBA" id="ARBA00004651"/>
    </source>
</evidence>
<feature type="transmembrane region" description="Helical" evidence="7">
    <location>
        <begin position="84"/>
        <end position="104"/>
    </location>
</feature>
<feature type="transmembrane region" description="Helical" evidence="7">
    <location>
        <begin position="54"/>
        <end position="72"/>
    </location>
</feature>
<dbReference type="PRINTS" id="PR01036">
    <property type="entry name" value="TCRTETB"/>
</dbReference>
<dbReference type="Proteomes" id="UP000604001">
    <property type="component" value="Unassembled WGS sequence"/>
</dbReference>
<feature type="transmembrane region" description="Helical" evidence="7">
    <location>
        <begin position="454"/>
        <end position="471"/>
    </location>
</feature>
<feature type="transmembrane region" description="Helical" evidence="7">
    <location>
        <begin position="24"/>
        <end position="42"/>
    </location>
</feature>
<keyword evidence="3" id="KW-1003">Cell membrane</keyword>
<dbReference type="InterPro" id="IPR005829">
    <property type="entry name" value="Sugar_transporter_CS"/>
</dbReference>
<dbReference type="PROSITE" id="PS50850">
    <property type="entry name" value="MFS"/>
    <property type="match status" value="1"/>
</dbReference>
<dbReference type="EMBL" id="JACMYC010000002">
    <property type="protein sequence ID" value="MBC2959744.1"/>
    <property type="molecule type" value="Genomic_DNA"/>
</dbReference>
<feature type="domain" description="Major facilitator superfamily (MFS) profile" evidence="8">
    <location>
        <begin position="1"/>
        <end position="475"/>
    </location>
</feature>
<keyword evidence="10" id="KW-1185">Reference proteome</keyword>
<feature type="transmembrane region" description="Helical" evidence="7">
    <location>
        <begin position="376"/>
        <end position="396"/>
    </location>
</feature>
<keyword evidence="4 7" id="KW-0812">Transmembrane</keyword>
<feature type="transmembrane region" description="Helical" evidence="7">
    <location>
        <begin position="116"/>
        <end position="135"/>
    </location>
</feature>
<protein>
    <submittedName>
        <fullName evidence="9">MFS transporter</fullName>
    </submittedName>
</protein>
<dbReference type="InterPro" id="IPR011701">
    <property type="entry name" value="MFS"/>
</dbReference>
<dbReference type="Pfam" id="PF07690">
    <property type="entry name" value="MFS_1"/>
    <property type="match status" value="1"/>
</dbReference>
<gene>
    <name evidence="9" type="ORF">H7344_05480</name>
</gene>
<evidence type="ECO:0000256" key="4">
    <source>
        <dbReference type="ARBA" id="ARBA00022692"/>
    </source>
</evidence>
<dbReference type="PANTHER" id="PTHR42718">
    <property type="entry name" value="MAJOR FACILITATOR SUPERFAMILY MULTIDRUG TRANSPORTER MFSC"/>
    <property type="match status" value="1"/>
</dbReference>
<feature type="transmembrane region" description="Helical" evidence="7">
    <location>
        <begin position="277"/>
        <end position="297"/>
    </location>
</feature>
<keyword evidence="6 7" id="KW-0472">Membrane</keyword>
<evidence type="ECO:0000313" key="9">
    <source>
        <dbReference type="EMBL" id="MBC2959744.1"/>
    </source>
</evidence>
<evidence type="ECO:0000256" key="2">
    <source>
        <dbReference type="ARBA" id="ARBA00022448"/>
    </source>
</evidence>
<dbReference type="SUPFAM" id="SSF103473">
    <property type="entry name" value="MFS general substrate transporter"/>
    <property type="match status" value="1"/>
</dbReference>
<evidence type="ECO:0000313" key="10">
    <source>
        <dbReference type="Proteomes" id="UP000604001"/>
    </source>
</evidence>
<keyword evidence="2" id="KW-0813">Transport</keyword>
<feature type="transmembrane region" description="Helical" evidence="7">
    <location>
        <begin position="205"/>
        <end position="222"/>
    </location>
</feature>
<dbReference type="InterPro" id="IPR020846">
    <property type="entry name" value="MFS_dom"/>
</dbReference>
<dbReference type="Gene3D" id="1.20.1250.20">
    <property type="entry name" value="MFS general substrate transporter like domains"/>
    <property type="match status" value="1"/>
</dbReference>
<accession>A0ABR6U5N7</accession>
<feature type="transmembrane region" description="Helical" evidence="7">
    <location>
        <begin position="243"/>
        <end position="265"/>
    </location>
</feature>
<feature type="transmembrane region" description="Helical" evidence="7">
    <location>
        <begin position="174"/>
        <end position="193"/>
    </location>
</feature>
<dbReference type="PANTHER" id="PTHR42718:SF47">
    <property type="entry name" value="METHYL VIOLOGEN RESISTANCE PROTEIN SMVA"/>
    <property type="match status" value="1"/>
</dbReference>
<sequence length="482" mass="48774">MDLTILNVALPDLAADLRPSATEQLWIVDSYSLVLAGLLIPMSALADRWGRKRLLLLGFVVFGAASALVVLTDSPWQVVATRSLLGAGGAMIMPTTLSLLRSVFTDPAERATALGVWAAVSALGAAIGPIAGGLLLEHFSWHAAFLVNVPLMLAAVVAGALILPEARAASPAPWDLPSVGLSIAGMVGLVWAVKRFAEEETFADALGWVVLAAALTMLATFVRRCLVRDEPLLDVRLFRRRPFTAGVVAALMAMFAMAAILLLLAQWLQLVEGHSPLAAGVRLLPLAGGGLVASLLASPLASLVGARTVLASGLGVAGIGALLLPVVPGDLGYPTVAVAMALVGAGAGSLAIGSAMIMAGTPAERAGSAAAIEETAYDLGSVLGVAVLGSVASVVYRDHLATGPLVADGLPAAAARAAEDSLGAAVDVATAAEAPALAAQAAAAFTDALVDTSLVAGLVMVAVAVVVWLIAPRGLDITQQQH</sequence>
<dbReference type="CDD" id="cd17321">
    <property type="entry name" value="MFS_MMR_MDR_like"/>
    <property type="match status" value="1"/>
</dbReference>
<evidence type="ECO:0000259" key="8">
    <source>
        <dbReference type="PROSITE" id="PS50850"/>
    </source>
</evidence>
<feature type="transmembrane region" description="Helical" evidence="7">
    <location>
        <begin position="333"/>
        <end position="355"/>
    </location>
</feature>
<dbReference type="InterPro" id="IPR036259">
    <property type="entry name" value="MFS_trans_sf"/>
</dbReference>
<evidence type="ECO:0000256" key="6">
    <source>
        <dbReference type="ARBA" id="ARBA00023136"/>
    </source>
</evidence>
<comment type="subcellular location">
    <subcellularLocation>
        <location evidence="1">Cell membrane</location>
        <topology evidence="1">Multi-pass membrane protein</topology>
    </subcellularLocation>
</comment>
<proteinExistence type="predicted"/>
<feature type="transmembrane region" description="Helical" evidence="7">
    <location>
        <begin position="141"/>
        <end position="162"/>
    </location>
</feature>
<evidence type="ECO:0000256" key="5">
    <source>
        <dbReference type="ARBA" id="ARBA00022989"/>
    </source>
</evidence>
<dbReference type="Gene3D" id="1.20.1720.10">
    <property type="entry name" value="Multidrug resistance protein D"/>
    <property type="match status" value="1"/>
</dbReference>
<organism evidence="9 10">
    <name type="scientific">Nocardioides deserti</name>
    <dbReference type="NCBI Taxonomy" id="1588644"/>
    <lineage>
        <taxon>Bacteria</taxon>
        <taxon>Bacillati</taxon>
        <taxon>Actinomycetota</taxon>
        <taxon>Actinomycetes</taxon>
        <taxon>Propionibacteriales</taxon>
        <taxon>Nocardioidaceae</taxon>
        <taxon>Nocardioides</taxon>
    </lineage>
</organism>
<comment type="caution">
    <text evidence="9">The sequence shown here is derived from an EMBL/GenBank/DDBJ whole genome shotgun (WGS) entry which is preliminary data.</text>
</comment>
<evidence type="ECO:0000256" key="7">
    <source>
        <dbReference type="SAM" id="Phobius"/>
    </source>
</evidence>
<dbReference type="PROSITE" id="PS00216">
    <property type="entry name" value="SUGAR_TRANSPORT_1"/>
    <property type="match status" value="1"/>
</dbReference>
<reference evidence="9 10" key="1">
    <citation type="submission" date="2020-08" db="EMBL/GenBank/DDBJ databases">
        <title>novel species in genus Nocardioides.</title>
        <authorList>
            <person name="Zhang G."/>
        </authorList>
    </citation>
    <scope>NUCLEOTIDE SEQUENCE [LARGE SCALE GENOMIC DNA]</scope>
    <source>
        <strain evidence="9 10">SC8A-24</strain>
    </source>
</reference>